<evidence type="ECO:0000256" key="5">
    <source>
        <dbReference type="PIRSR" id="PIRSR001365-1"/>
    </source>
</evidence>
<gene>
    <name evidence="7" type="ORF">SAMN06297387_10420</name>
</gene>
<feature type="binding site" evidence="6">
    <location>
        <position position="50"/>
    </location>
    <ligand>
        <name>pyruvate</name>
        <dbReference type="ChEBI" id="CHEBI:15361"/>
    </ligand>
</feature>
<dbReference type="SUPFAM" id="SSF51569">
    <property type="entry name" value="Aldolase"/>
    <property type="match status" value="1"/>
</dbReference>
<dbReference type="InterPro" id="IPR020625">
    <property type="entry name" value="Schiff_base-form_aldolases_AS"/>
</dbReference>
<keyword evidence="3" id="KW-0704">Schiff base</keyword>
<dbReference type="PRINTS" id="PR00146">
    <property type="entry name" value="DHPICSNTHASE"/>
</dbReference>
<evidence type="ECO:0000256" key="4">
    <source>
        <dbReference type="PIRNR" id="PIRNR001365"/>
    </source>
</evidence>
<dbReference type="RefSeq" id="WP_097230359.1">
    <property type="nucleotide sequence ID" value="NZ_OCNE01000004.1"/>
</dbReference>
<dbReference type="AlphaFoldDB" id="A0A286DTC3"/>
<keyword evidence="8" id="KW-1185">Reference proteome</keyword>
<evidence type="ECO:0000256" key="3">
    <source>
        <dbReference type="ARBA" id="ARBA00023270"/>
    </source>
</evidence>
<feature type="active site" description="Proton donor/acceptor" evidence="5">
    <location>
        <position position="138"/>
    </location>
</feature>
<dbReference type="PROSITE" id="PS00666">
    <property type="entry name" value="DHDPS_2"/>
    <property type="match status" value="1"/>
</dbReference>
<keyword evidence="2 4" id="KW-0456">Lyase</keyword>
<reference evidence="7 8" key="1">
    <citation type="submission" date="2017-09" db="EMBL/GenBank/DDBJ databases">
        <authorList>
            <person name="Ehlers B."/>
            <person name="Leendertz F.H."/>
        </authorList>
    </citation>
    <scope>NUCLEOTIDE SEQUENCE [LARGE SCALE GENOMIC DNA]</scope>
    <source>
        <strain evidence="7 8">CGMCC 4.7095</strain>
    </source>
</reference>
<dbReference type="Pfam" id="PF00701">
    <property type="entry name" value="DHDPS"/>
    <property type="match status" value="1"/>
</dbReference>
<dbReference type="Gene3D" id="3.20.20.70">
    <property type="entry name" value="Aldolase class I"/>
    <property type="match status" value="1"/>
</dbReference>
<organism evidence="7 8">
    <name type="scientific">Streptomyces zhaozhouensis</name>
    <dbReference type="NCBI Taxonomy" id="1300267"/>
    <lineage>
        <taxon>Bacteria</taxon>
        <taxon>Bacillati</taxon>
        <taxon>Actinomycetota</taxon>
        <taxon>Actinomycetes</taxon>
        <taxon>Kitasatosporales</taxon>
        <taxon>Streptomycetaceae</taxon>
        <taxon>Streptomyces</taxon>
    </lineage>
</organism>
<evidence type="ECO:0000256" key="1">
    <source>
        <dbReference type="ARBA" id="ARBA00007592"/>
    </source>
</evidence>
<dbReference type="CDD" id="cd00408">
    <property type="entry name" value="DHDPS-like"/>
    <property type="match status" value="1"/>
</dbReference>
<dbReference type="InterPro" id="IPR013785">
    <property type="entry name" value="Aldolase_TIM"/>
</dbReference>
<dbReference type="SMART" id="SM01130">
    <property type="entry name" value="DHDPS"/>
    <property type="match status" value="1"/>
</dbReference>
<dbReference type="EMBL" id="OCNE01000004">
    <property type="protein sequence ID" value="SOD61853.1"/>
    <property type="molecule type" value="Genomic_DNA"/>
</dbReference>
<dbReference type="PANTHER" id="PTHR12128">
    <property type="entry name" value="DIHYDRODIPICOLINATE SYNTHASE"/>
    <property type="match status" value="1"/>
</dbReference>
<sequence length="311" mass="32101">MSLPARLTGVIPPVCTPLTPEGEVDTVSLTRLVDHLVGAGVDGLFVLGSTSEAAFLTDRQRAAVVETVAARVDGALPVLAGAIDMTTPRVVDHARAALAAGADAVVATAPFYTRVQEQEVERHFRALAERVRAPVLAYDLPSAVGTKLGAELVLALAADGVLAGLKDSSTELAVLRDVLAGVREGAAGDGFAVFTGSELVVDAALLIGAHGVVPGLGNVDPHGYVRLFAACAEGDWARARTEQDRLARLFALVDAGDPGRMGRGSSAIGGFKTALYLRGWIDHPTTAAPQVPLDEAETERVAKHLAGAGLL</sequence>
<evidence type="ECO:0000313" key="7">
    <source>
        <dbReference type="EMBL" id="SOD61853.1"/>
    </source>
</evidence>
<feature type="active site" description="Schiff-base intermediate with substrate" evidence="5">
    <location>
        <position position="166"/>
    </location>
</feature>
<dbReference type="InterPro" id="IPR002220">
    <property type="entry name" value="DapA-like"/>
</dbReference>
<dbReference type="PIRSF" id="PIRSF001365">
    <property type="entry name" value="DHDPS"/>
    <property type="match status" value="1"/>
</dbReference>
<dbReference type="OrthoDB" id="3175637at2"/>
<dbReference type="GO" id="GO:0008840">
    <property type="term" value="F:4-hydroxy-tetrahydrodipicolinate synthase activity"/>
    <property type="evidence" value="ECO:0007669"/>
    <property type="project" value="TreeGrafter"/>
</dbReference>
<protein>
    <submittedName>
        <fullName evidence="7">4-hydroxy-tetrahydrodipicolinate synthase</fullName>
    </submittedName>
</protein>
<comment type="similarity">
    <text evidence="1 4">Belongs to the DapA family.</text>
</comment>
<dbReference type="PANTHER" id="PTHR12128:SF66">
    <property type="entry name" value="4-HYDROXY-2-OXOGLUTARATE ALDOLASE, MITOCHONDRIAL"/>
    <property type="match status" value="1"/>
</dbReference>
<evidence type="ECO:0000256" key="6">
    <source>
        <dbReference type="PIRSR" id="PIRSR001365-2"/>
    </source>
</evidence>
<feature type="binding site" evidence="6">
    <location>
        <position position="213"/>
    </location>
    <ligand>
        <name>pyruvate</name>
        <dbReference type="ChEBI" id="CHEBI:15361"/>
    </ligand>
</feature>
<evidence type="ECO:0000313" key="8">
    <source>
        <dbReference type="Proteomes" id="UP000219072"/>
    </source>
</evidence>
<evidence type="ECO:0000256" key="2">
    <source>
        <dbReference type="ARBA" id="ARBA00023239"/>
    </source>
</evidence>
<proteinExistence type="inferred from homology"/>
<dbReference type="Proteomes" id="UP000219072">
    <property type="component" value="Unassembled WGS sequence"/>
</dbReference>
<accession>A0A286DTC3</accession>
<name>A0A286DTC3_9ACTN</name>
<dbReference type="GO" id="GO:0044281">
    <property type="term" value="P:small molecule metabolic process"/>
    <property type="evidence" value="ECO:0007669"/>
    <property type="project" value="UniProtKB-ARBA"/>
</dbReference>